<name>A0A3D4S2W4_9ENTE</name>
<evidence type="ECO:0000256" key="1">
    <source>
        <dbReference type="ARBA" id="ARBA00006479"/>
    </source>
</evidence>
<dbReference type="InterPro" id="IPR004654">
    <property type="entry name" value="ROK_glcA"/>
</dbReference>
<evidence type="ECO:0000256" key="3">
    <source>
        <dbReference type="ARBA" id="ARBA00014701"/>
    </source>
</evidence>
<keyword evidence="4" id="KW-0808">Transferase</keyword>
<sequence>MAKKILAIDLGGTSVKIAIVTPEGEIQDKWTIKTNVLDDGIHIVPEIIESIKERIAQLELPSDELLGIGMGSPGQVDDKEKTVIGAYNIDWVEKQYVGEQLTNALNLPVFLDNDANVAALGERWMGAGSLADDVVFVTLGTGVGGGIIANGELLHGAKNVAGEIGHITVELDHPFDCTCGKKGCLETVASATGIVNLARYHAQLFAGESDLKKAVDDGEEVTAKDVFDLAKIEDKLAVIVAKNVGQYLGLAASHLANILNPSFIVIGGGVSAAGVFLLDITNQTFKDNCFKQVRDSTELRLAQLGNDAGILGAAYLVKVGVENNA</sequence>
<dbReference type="GO" id="GO:0006096">
    <property type="term" value="P:glycolytic process"/>
    <property type="evidence" value="ECO:0007669"/>
    <property type="project" value="InterPro"/>
</dbReference>
<evidence type="ECO:0000256" key="8">
    <source>
        <dbReference type="ARBA" id="ARBA00032386"/>
    </source>
</evidence>
<proteinExistence type="inferred from homology"/>
<dbReference type="PROSITE" id="PS01125">
    <property type="entry name" value="ROK"/>
    <property type="match status" value="1"/>
</dbReference>
<reference evidence="9 10" key="1">
    <citation type="journal article" date="2018" name="Nat. Biotechnol.">
        <title>A standardized bacterial taxonomy based on genome phylogeny substantially revises the tree of life.</title>
        <authorList>
            <person name="Parks D.H."/>
            <person name="Chuvochina M."/>
            <person name="Waite D.W."/>
            <person name="Rinke C."/>
            <person name="Skarshewski A."/>
            <person name="Chaumeil P.A."/>
            <person name="Hugenholtz P."/>
        </authorList>
    </citation>
    <scope>NUCLEOTIDE SEQUENCE [LARGE SCALE GENOMIC DNA]</scope>
    <source>
        <strain evidence="9">UBA11306</strain>
    </source>
</reference>
<evidence type="ECO:0000313" key="10">
    <source>
        <dbReference type="Proteomes" id="UP000262195"/>
    </source>
</evidence>
<dbReference type="Pfam" id="PF00480">
    <property type="entry name" value="ROK"/>
    <property type="match status" value="1"/>
</dbReference>
<dbReference type="EMBL" id="DQHO01000003">
    <property type="protein sequence ID" value="HCS93175.1"/>
    <property type="molecule type" value="Genomic_DNA"/>
</dbReference>
<dbReference type="RefSeq" id="WP_022795627.1">
    <property type="nucleotide sequence ID" value="NZ_JBQEAI010000011.1"/>
</dbReference>
<dbReference type="STRING" id="1121105.GCA_000421665_00329"/>
<accession>A0A3D4S2W4</accession>
<comment type="similarity">
    <text evidence="1">Belongs to the ROK (NagC/XylR) family.</text>
</comment>
<dbReference type="PANTHER" id="PTHR18964">
    <property type="entry name" value="ROK (REPRESSOR, ORF, KINASE) FAMILY"/>
    <property type="match status" value="1"/>
</dbReference>
<dbReference type="InterPro" id="IPR000600">
    <property type="entry name" value="ROK"/>
</dbReference>
<evidence type="ECO:0000256" key="2">
    <source>
        <dbReference type="ARBA" id="ARBA00012323"/>
    </source>
</evidence>
<protein>
    <recommendedName>
        <fullName evidence="3">Glucokinase</fullName>
        <ecNumber evidence="2">2.7.1.2</ecNumber>
    </recommendedName>
    <alternativeName>
        <fullName evidence="8">Glucose kinase</fullName>
    </alternativeName>
</protein>
<evidence type="ECO:0000256" key="4">
    <source>
        <dbReference type="ARBA" id="ARBA00022679"/>
    </source>
</evidence>
<dbReference type="GO" id="GO:0005737">
    <property type="term" value="C:cytoplasm"/>
    <property type="evidence" value="ECO:0007669"/>
    <property type="project" value="InterPro"/>
</dbReference>
<dbReference type="PANTHER" id="PTHR18964:SF149">
    <property type="entry name" value="BIFUNCTIONAL UDP-N-ACETYLGLUCOSAMINE 2-EPIMERASE_N-ACETYLMANNOSAMINE KINASE"/>
    <property type="match status" value="1"/>
</dbReference>
<keyword evidence="5" id="KW-0547">Nucleotide-binding</keyword>
<dbReference type="NCBIfam" id="TIGR00744">
    <property type="entry name" value="ROK_glcA_fam"/>
    <property type="match status" value="1"/>
</dbReference>
<dbReference type="EC" id="2.7.1.2" evidence="2"/>
<evidence type="ECO:0000256" key="5">
    <source>
        <dbReference type="ARBA" id="ARBA00022741"/>
    </source>
</evidence>
<dbReference type="AlphaFoldDB" id="A0A3D4S2W4"/>
<comment type="caution">
    <text evidence="9">The sequence shown here is derived from an EMBL/GenBank/DDBJ whole genome shotgun (WGS) entry which is preliminary data.</text>
</comment>
<dbReference type="SUPFAM" id="SSF53067">
    <property type="entry name" value="Actin-like ATPase domain"/>
    <property type="match status" value="1"/>
</dbReference>
<dbReference type="GO" id="GO:0004340">
    <property type="term" value="F:glucokinase activity"/>
    <property type="evidence" value="ECO:0007669"/>
    <property type="project" value="UniProtKB-EC"/>
</dbReference>
<dbReference type="Gene3D" id="3.30.420.40">
    <property type="match status" value="2"/>
</dbReference>
<organism evidence="9 10">
    <name type="scientific">Bavariicoccus seileri</name>
    <dbReference type="NCBI Taxonomy" id="549685"/>
    <lineage>
        <taxon>Bacteria</taxon>
        <taxon>Bacillati</taxon>
        <taxon>Bacillota</taxon>
        <taxon>Bacilli</taxon>
        <taxon>Lactobacillales</taxon>
        <taxon>Enterococcaceae</taxon>
        <taxon>Bavariicoccus</taxon>
    </lineage>
</organism>
<dbReference type="InterPro" id="IPR049874">
    <property type="entry name" value="ROK_cs"/>
</dbReference>
<keyword evidence="6 9" id="KW-0418">Kinase</keyword>
<dbReference type="InterPro" id="IPR043129">
    <property type="entry name" value="ATPase_NBD"/>
</dbReference>
<dbReference type="GO" id="GO:0005524">
    <property type="term" value="F:ATP binding"/>
    <property type="evidence" value="ECO:0007669"/>
    <property type="project" value="UniProtKB-KW"/>
</dbReference>
<evidence type="ECO:0000313" key="9">
    <source>
        <dbReference type="EMBL" id="HCS93175.1"/>
    </source>
</evidence>
<dbReference type="Proteomes" id="UP000262195">
    <property type="component" value="Unassembled WGS sequence"/>
</dbReference>
<evidence type="ECO:0000256" key="6">
    <source>
        <dbReference type="ARBA" id="ARBA00022777"/>
    </source>
</evidence>
<gene>
    <name evidence="9" type="ORF">DIW15_00515</name>
</gene>
<keyword evidence="7" id="KW-0067">ATP-binding</keyword>
<evidence type="ECO:0000256" key="7">
    <source>
        <dbReference type="ARBA" id="ARBA00022840"/>
    </source>
</evidence>